<feature type="coiled-coil region" evidence="1">
    <location>
        <begin position="168"/>
        <end position="202"/>
    </location>
</feature>
<feature type="compositionally biased region" description="Basic and acidic residues" evidence="2">
    <location>
        <begin position="124"/>
        <end position="134"/>
    </location>
</feature>
<keyword evidence="1" id="KW-0175">Coiled coil</keyword>
<gene>
    <name evidence="3" type="ORF">RAG0_17345</name>
</gene>
<feature type="compositionally biased region" description="Basic residues" evidence="2">
    <location>
        <begin position="102"/>
        <end position="111"/>
    </location>
</feature>
<reference evidence="4" key="1">
    <citation type="submission" date="2016-03" db="EMBL/GenBank/DDBJ databases">
        <authorList>
            <person name="Guldener U."/>
        </authorList>
    </citation>
    <scope>NUCLEOTIDE SEQUENCE [LARGE SCALE GENOMIC DNA]</scope>
    <source>
        <strain evidence="4">04CH-RAC-A.6.1</strain>
    </source>
</reference>
<dbReference type="SUPFAM" id="SSF56219">
    <property type="entry name" value="DNase I-like"/>
    <property type="match status" value="1"/>
</dbReference>
<evidence type="ECO:0000313" key="3">
    <source>
        <dbReference type="EMBL" id="CZT13849.1"/>
    </source>
</evidence>
<evidence type="ECO:0000256" key="1">
    <source>
        <dbReference type="SAM" id="Coils"/>
    </source>
</evidence>
<dbReference type="EMBL" id="FJUX01000217">
    <property type="protein sequence ID" value="CZT13849.1"/>
    <property type="molecule type" value="Genomic_DNA"/>
</dbReference>
<evidence type="ECO:0000313" key="4">
    <source>
        <dbReference type="Proteomes" id="UP000178912"/>
    </source>
</evidence>
<protein>
    <recommendedName>
        <fullName evidence="5">Reverse transcriptase</fullName>
    </recommendedName>
</protein>
<name>A0A1E1LVB9_9HELO</name>
<dbReference type="Gene3D" id="3.60.10.10">
    <property type="entry name" value="Endonuclease/exonuclease/phosphatase"/>
    <property type="match status" value="1"/>
</dbReference>
<dbReference type="AlphaFoldDB" id="A0A1E1LVB9"/>
<proteinExistence type="predicted"/>
<dbReference type="OrthoDB" id="3527313at2759"/>
<feature type="compositionally biased region" description="Polar residues" evidence="2">
    <location>
        <begin position="26"/>
        <end position="36"/>
    </location>
</feature>
<organism evidence="3 4">
    <name type="scientific">Rhynchosporium agropyri</name>
    <dbReference type="NCBI Taxonomy" id="914238"/>
    <lineage>
        <taxon>Eukaryota</taxon>
        <taxon>Fungi</taxon>
        <taxon>Dikarya</taxon>
        <taxon>Ascomycota</taxon>
        <taxon>Pezizomycotina</taxon>
        <taxon>Leotiomycetes</taxon>
        <taxon>Helotiales</taxon>
        <taxon>Ploettnerulaceae</taxon>
        <taxon>Rhynchosporium</taxon>
    </lineage>
</organism>
<sequence>MEAGDGVTRQPRRAASEARSRARATTIDNPTSSNLFTPRAGQAGPIDDSDGDNENNQFEGDSACQAAPDAPRRKRFVDVPTTKQKTGTIVLGSEEEDLSSRPPRRTRKPSAKAKQIEADQDVFGTRRSDGRGGAEEQAVPESIQGQITEQTGILRALLKEWMKQNEHSKKMEAKLAHVEKELEAVKGECQAVKEELHQTRQQMVDGIAALMSGTSSPAPSYAEVARTPLTSPPRNVPTFSSSNTPSSSFPNALYCTVDTSRVEAETSDQVSARAIRTMIESRMRKEHDITAWRCRAVTLDPKNPHRVRIACRDETEHKAVKRVVEENLIQGARILRDDLYPIRVDSVNRTAVLDETGKIRTEAIETLSEENNTQVAKIAWLSNRAVPKAYGSMVVYLAKGSDAKRFLQEGFFYAGGESGYTKAFERRDRPNRCHNCQEITSHKAYQCTKTQVCGRCAKERHHQTDCTEAILKCVPCGGPHESTFRLIQLNVRKQDVVLDSLMNDEQIQDATVLAIQEPWARRTKDLLLTTPMYHHKWKKIVPSTWREGRWPIRSMLWMNKDVEAEQVAILSPDITAALIRLPERLILVASIYVPGSDAHALQDTYDSLRKVILEVREKASTVDYQCIKMAL</sequence>
<dbReference type="InterPro" id="IPR036691">
    <property type="entry name" value="Endo/exonu/phosph_ase_sf"/>
</dbReference>
<evidence type="ECO:0008006" key="5">
    <source>
        <dbReference type="Google" id="ProtNLM"/>
    </source>
</evidence>
<keyword evidence="4" id="KW-1185">Reference proteome</keyword>
<dbReference type="Proteomes" id="UP000178912">
    <property type="component" value="Unassembled WGS sequence"/>
</dbReference>
<accession>A0A1E1LVB9</accession>
<evidence type="ECO:0000256" key="2">
    <source>
        <dbReference type="SAM" id="MobiDB-lite"/>
    </source>
</evidence>
<feature type="region of interest" description="Disordered" evidence="2">
    <location>
        <begin position="1"/>
        <end position="141"/>
    </location>
</feature>